<dbReference type="EMBL" id="LO018304">
    <property type="protein sequence ID" value="CUM60713.1"/>
    <property type="molecule type" value="Genomic_DNA"/>
</dbReference>
<organism evidence="1">
    <name type="scientific">Planktothrix agardhii</name>
    <name type="common">Oscillatoria agardhii</name>
    <dbReference type="NCBI Taxonomy" id="1160"/>
    <lineage>
        <taxon>Bacteria</taxon>
        <taxon>Bacillati</taxon>
        <taxon>Cyanobacteriota</taxon>
        <taxon>Cyanophyceae</taxon>
        <taxon>Oscillatoriophycideae</taxon>
        <taxon>Oscillatoriales</taxon>
        <taxon>Microcoleaceae</taxon>
        <taxon>Planktothrix</taxon>
    </lineage>
</organism>
<reference evidence="1" key="1">
    <citation type="submission" date="2015-09" db="EMBL/GenBank/DDBJ databases">
        <authorList>
            <person name="Jackson K.R."/>
            <person name="Lunt B.L."/>
            <person name="Fisher J.N.B."/>
            <person name="Gardner A.V."/>
            <person name="Bailey M.E."/>
            <person name="Deus L.M."/>
            <person name="Earl A.S."/>
            <person name="Gibby P.D."/>
            <person name="Hartmann K.A."/>
            <person name="Liu J.E."/>
            <person name="Manci A.M."/>
            <person name="Nielsen D.A."/>
            <person name="Solomon M.B."/>
            <person name="Breakwell D.P."/>
            <person name="Burnett S.H."/>
            <person name="Grose J.H."/>
        </authorList>
    </citation>
    <scope>NUCLEOTIDE SEQUENCE</scope>
    <source>
        <strain evidence="1">7805</strain>
    </source>
</reference>
<gene>
    <name evidence="1" type="ORF">PLAM_2747</name>
</gene>
<protein>
    <submittedName>
        <fullName evidence="1">Uncharacterized protein</fullName>
    </submittedName>
</protein>
<name>A0A1J1JIZ5_PLAAG</name>
<accession>A0A1J1JIZ5</accession>
<dbReference type="AlphaFoldDB" id="A0A1J1JIZ5"/>
<sequence length="39" mass="4855">MKEDRDLRQKGWEIFRISNWDVDNRVNDILEELKEFIGF</sequence>
<proteinExistence type="predicted"/>
<evidence type="ECO:0000313" key="1">
    <source>
        <dbReference type="EMBL" id="CUM60713.1"/>
    </source>
</evidence>